<dbReference type="AlphaFoldDB" id="A0A9R0XIZ2"/>
<proteinExistence type="predicted"/>
<organism evidence="1 2">
    <name type="scientific">Triticum turgidum subsp. durum</name>
    <name type="common">Durum wheat</name>
    <name type="synonym">Triticum durum</name>
    <dbReference type="NCBI Taxonomy" id="4567"/>
    <lineage>
        <taxon>Eukaryota</taxon>
        <taxon>Viridiplantae</taxon>
        <taxon>Streptophyta</taxon>
        <taxon>Embryophyta</taxon>
        <taxon>Tracheophyta</taxon>
        <taxon>Spermatophyta</taxon>
        <taxon>Magnoliopsida</taxon>
        <taxon>Liliopsida</taxon>
        <taxon>Poales</taxon>
        <taxon>Poaceae</taxon>
        <taxon>BOP clade</taxon>
        <taxon>Pooideae</taxon>
        <taxon>Triticodae</taxon>
        <taxon>Triticeae</taxon>
        <taxon>Triticinae</taxon>
        <taxon>Triticum</taxon>
    </lineage>
</organism>
<name>A0A9R0XIZ2_TRITD</name>
<reference evidence="1 2" key="1">
    <citation type="submission" date="2017-09" db="EMBL/GenBank/DDBJ databases">
        <authorList>
            <consortium name="International Durum Wheat Genome Sequencing Consortium (IDWGSC)"/>
            <person name="Milanesi L."/>
        </authorList>
    </citation>
    <scope>NUCLEOTIDE SEQUENCE [LARGE SCALE GENOMIC DNA]</scope>
    <source>
        <strain evidence="2">cv. Svevo</strain>
    </source>
</reference>
<keyword evidence="2" id="KW-1185">Reference proteome</keyword>
<protein>
    <submittedName>
        <fullName evidence="1">Uncharacterized protein</fullName>
    </submittedName>
</protein>
<dbReference type="EMBL" id="LT934120">
    <property type="protein sequence ID" value="VAI37497.1"/>
    <property type="molecule type" value="Genomic_DNA"/>
</dbReference>
<dbReference type="OMA" id="PKNCFFF"/>
<gene>
    <name evidence="1" type="ORF">TRITD_5Bv1G209180</name>
</gene>
<evidence type="ECO:0000313" key="1">
    <source>
        <dbReference type="EMBL" id="VAI37497.1"/>
    </source>
</evidence>
<evidence type="ECO:0000313" key="2">
    <source>
        <dbReference type="Proteomes" id="UP000324705"/>
    </source>
</evidence>
<dbReference type="Gramene" id="TRITD5Bv1G209180.1">
    <property type="protein sequence ID" value="TRITD5Bv1G209180.1"/>
    <property type="gene ID" value="TRITD5Bv1G209180"/>
</dbReference>
<sequence>MDAGDPLLRATPLLSRASSAAATAASSAAPFCLAQPPSLPCLPSESSLFHPKNCFFFLPPRLLLAATPSLLALMEEAWPALGPTACDAAFPPPPRPPWRGARRKTVAKESSAQAVSRIVSSCANSSGLAVAAVDANAAISGGAALASTTGRLVTVLEEVCDAAARRRLALLPTPVETVDLTPEFVKRGRLFT</sequence>
<accession>A0A9R0XIZ2</accession>
<dbReference type="Proteomes" id="UP000324705">
    <property type="component" value="Chromosome 5B"/>
</dbReference>